<evidence type="ECO:0000313" key="12">
    <source>
        <dbReference type="Proteomes" id="UP000472265"/>
    </source>
</evidence>
<protein>
    <recommendedName>
        <fullName evidence="4">N-acylglucosamine 2-epimerase</fullName>
        <ecNumber evidence="3">5.1.3.8</ecNumber>
    </recommendedName>
    <alternativeName>
        <fullName evidence="8">GlcNAc 2-epimerase</fullName>
    </alternativeName>
    <alternativeName>
        <fullName evidence="6">N-acetyl-D-glucosamine 2-epimerase</fullName>
    </alternativeName>
    <alternativeName>
        <fullName evidence="7">Renin-binding protein</fullName>
    </alternativeName>
</protein>
<dbReference type="Pfam" id="PF07221">
    <property type="entry name" value="GlcNAc_2-epim"/>
    <property type="match status" value="1"/>
</dbReference>
<dbReference type="SUPFAM" id="SSF48208">
    <property type="entry name" value="Six-hairpin glycosidases"/>
    <property type="match status" value="1"/>
</dbReference>
<proteinExistence type="inferred from homology"/>
<dbReference type="Ensembl" id="ENSSAUT00010058674.1">
    <property type="protein sequence ID" value="ENSSAUP00010055842.1"/>
    <property type="gene ID" value="ENSSAUG00010022948.1"/>
</dbReference>
<comment type="pathway">
    <text evidence="1">Amino-sugar metabolism; N-acetylneuraminate degradation.</text>
</comment>
<comment type="similarity">
    <text evidence="2">Belongs to the N-acylglucosamine 2-epimerase family.</text>
</comment>
<evidence type="ECO:0000256" key="6">
    <source>
        <dbReference type="ARBA" id="ARBA00031608"/>
    </source>
</evidence>
<name>A0A671Y073_SPAAU</name>
<evidence type="ECO:0000256" key="3">
    <source>
        <dbReference type="ARBA" id="ARBA00013176"/>
    </source>
</evidence>
<evidence type="ECO:0000256" key="8">
    <source>
        <dbReference type="ARBA" id="ARBA00033215"/>
    </source>
</evidence>
<evidence type="ECO:0000256" key="9">
    <source>
        <dbReference type="ARBA" id="ARBA00034243"/>
    </source>
</evidence>
<evidence type="ECO:0000256" key="10">
    <source>
        <dbReference type="ARBA" id="ARBA00046544"/>
    </source>
</evidence>
<evidence type="ECO:0000313" key="11">
    <source>
        <dbReference type="Ensembl" id="ENSSAUP00010055842.1"/>
    </source>
</evidence>
<reference evidence="11" key="2">
    <citation type="submission" date="2025-08" db="UniProtKB">
        <authorList>
            <consortium name="Ensembl"/>
        </authorList>
    </citation>
    <scope>IDENTIFICATION</scope>
</reference>
<dbReference type="FunCoup" id="A0A671Y073">
    <property type="interactions" value="103"/>
</dbReference>
<gene>
    <name evidence="11" type="primary">RENBP</name>
    <name evidence="11" type="synonym">renbp</name>
</gene>
<evidence type="ECO:0000256" key="1">
    <source>
        <dbReference type="ARBA" id="ARBA00004878"/>
    </source>
</evidence>
<accession>A0A671Y073</accession>
<keyword evidence="12" id="KW-1185">Reference proteome</keyword>
<dbReference type="InterPro" id="IPR008928">
    <property type="entry name" value="6-hairpin_glycosidase_sf"/>
</dbReference>
<evidence type="ECO:0000256" key="5">
    <source>
        <dbReference type="ARBA" id="ARBA00023235"/>
    </source>
</evidence>
<dbReference type="AlphaFoldDB" id="A0A671Y073"/>
<dbReference type="GO" id="GO:0005975">
    <property type="term" value="P:carbohydrate metabolic process"/>
    <property type="evidence" value="ECO:0007669"/>
    <property type="project" value="InterPro"/>
</dbReference>
<dbReference type="Proteomes" id="UP000472265">
    <property type="component" value="Chromosome 7"/>
</dbReference>
<evidence type="ECO:0000256" key="2">
    <source>
        <dbReference type="ARBA" id="ARBA00008558"/>
    </source>
</evidence>
<comment type="subunit">
    <text evidence="10">Homodimer. Forms a heterodimer with renin and inhibits its activity.</text>
</comment>
<dbReference type="InterPro" id="IPR010819">
    <property type="entry name" value="AGE/CE"/>
</dbReference>
<dbReference type="GeneTree" id="ENSGT00390000013740"/>
<reference evidence="11" key="1">
    <citation type="submission" date="2021-04" db="EMBL/GenBank/DDBJ databases">
        <authorList>
            <consortium name="Wellcome Sanger Institute Data Sharing"/>
        </authorList>
    </citation>
    <scope>NUCLEOTIDE SEQUENCE [LARGE SCALE GENOMIC DNA]</scope>
</reference>
<dbReference type="EC" id="5.1.3.8" evidence="3"/>
<dbReference type="CDD" id="cd00249">
    <property type="entry name" value="AGE"/>
    <property type="match status" value="1"/>
</dbReference>
<dbReference type="UniPathway" id="UPA00629"/>
<dbReference type="InterPro" id="IPR034116">
    <property type="entry name" value="AGE_dom"/>
</dbReference>
<dbReference type="InterPro" id="IPR012341">
    <property type="entry name" value="6hp_glycosidase-like_sf"/>
</dbReference>
<dbReference type="GO" id="GO:0019262">
    <property type="term" value="P:N-acetylneuraminate catabolic process"/>
    <property type="evidence" value="ECO:0007669"/>
    <property type="project" value="UniProtKB-UniPathway"/>
</dbReference>
<sequence>MFMQSPGEDSYSRNTSGFSQGKMSVVKLEECRERLRTELDNVVDFWLKYSHDNVHGGFFTCIGKDGKVYDELKYVWLQGRQVWMYCRLYRTMDRFHKPEILEAAKAGGAFLRKFARVPGTSSGQWKCAFCLTRDGKAVKIQRTIFSECFYIMAMDELSRVTGDEDMQLEAEEMMKQLIYWVQKDSSGLGRPQLPGDIPINSMAVPMMLLCLVQQLVEGRGQEVVQKYRELGNWCVQQILQHIQRNGTAILENVSPEGSELPGCLGRLQNPGHALEAGWFLLQFSAESGDEELQRTAIDKFVELPYQYGWDKEHGGLFYFLDVDGHCPTQLEWSMKLWWPHCEALIAILMAYSQTKRPELLERFSQVYEYTFSHFPDAKSGEWFGYLTQEGRVALDLKGGPFKGKNIIELDNCQDARAAEKPNYFNKMSDGTQVSVKQMGTVVLAAFDQLQLVQRRPDLVQVEKKTLH</sequence>
<evidence type="ECO:0000256" key="7">
    <source>
        <dbReference type="ARBA" id="ARBA00031909"/>
    </source>
</evidence>
<dbReference type="Gene3D" id="1.50.10.10">
    <property type="match status" value="1"/>
</dbReference>
<dbReference type="InParanoid" id="A0A671Y073"/>
<dbReference type="FunFam" id="1.50.10.10:FF:000021">
    <property type="entry name" value="N-acylglucosamine 2-epimerase"/>
    <property type="match status" value="1"/>
</dbReference>
<evidence type="ECO:0000256" key="4">
    <source>
        <dbReference type="ARBA" id="ARBA00014959"/>
    </source>
</evidence>
<keyword evidence="5" id="KW-0413">Isomerase</keyword>
<dbReference type="GO" id="GO:0050121">
    <property type="term" value="F:N-acylglucosamine 2-epimerase activity"/>
    <property type="evidence" value="ECO:0007669"/>
    <property type="project" value="UniProtKB-EC"/>
</dbReference>
<dbReference type="OMA" id="QPYNIFS"/>
<organism evidence="11 12">
    <name type="scientific">Sparus aurata</name>
    <name type="common">Gilthead sea bream</name>
    <dbReference type="NCBI Taxonomy" id="8175"/>
    <lineage>
        <taxon>Eukaryota</taxon>
        <taxon>Metazoa</taxon>
        <taxon>Chordata</taxon>
        <taxon>Craniata</taxon>
        <taxon>Vertebrata</taxon>
        <taxon>Euteleostomi</taxon>
        <taxon>Actinopterygii</taxon>
        <taxon>Neopterygii</taxon>
        <taxon>Teleostei</taxon>
        <taxon>Neoteleostei</taxon>
        <taxon>Acanthomorphata</taxon>
        <taxon>Eupercaria</taxon>
        <taxon>Spariformes</taxon>
        <taxon>Sparidae</taxon>
        <taxon>Sparus</taxon>
    </lineage>
</organism>
<reference evidence="11" key="3">
    <citation type="submission" date="2025-09" db="UniProtKB">
        <authorList>
            <consortium name="Ensembl"/>
        </authorList>
    </citation>
    <scope>IDENTIFICATION</scope>
</reference>
<comment type="catalytic activity">
    <reaction evidence="9">
        <text>an N-acyl-D-glucosamine = an N-acyl-D-mannosamine</text>
        <dbReference type="Rhea" id="RHEA:19033"/>
        <dbReference type="ChEBI" id="CHEBI:16062"/>
        <dbReference type="ChEBI" id="CHEBI:17274"/>
        <dbReference type="EC" id="5.1.3.8"/>
    </reaction>
    <physiologicalReaction direction="left-to-right" evidence="9">
        <dbReference type="Rhea" id="RHEA:19034"/>
    </physiologicalReaction>
    <physiologicalReaction direction="right-to-left" evidence="9">
        <dbReference type="Rhea" id="RHEA:19035"/>
    </physiologicalReaction>
</comment>
<dbReference type="PANTHER" id="PTHR15108">
    <property type="entry name" value="N-ACYLGLUCOSAMINE-2-EPIMERASE"/>
    <property type="match status" value="1"/>
</dbReference>